<keyword evidence="1" id="KW-1133">Transmembrane helix</keyword>
<dbReference type="EMBL" id="KN824335">
    <property type="protein sequence ID" value="KIM23547.1"/>
    <property type="molecule type" value="Genomic_DNA"/>
</dbReference>
<keyword evidence="1" id="KW-0472">Membrane</keyword>
<reference evidence="3" key="2">
    <citation type="submission" date="2015-01" db="EMBL/GenBank/DDBJ databases">
        <title>Evolutionary Origins and Diversification of the Mycorrhizal Mutualists.</title>
        <authorList>
            <consortium name="DOE Joint Genome Institute"/>
            <consortium name="Mycorrhizal Genomics Consortium"/>
            <person name="Kohler A."/>
            <person name="Kuo A."/>
            <person name="Nagy L.G."/>
            <person name="Floudas D."/>
            <person name="Copeland A."/>
            <person name="Barry K.W."/>
            <person name="Cichocki N."/>
            <person name="Veneault-Fourrey C."/>
            <person name="LaButti K."/>
            <person name="Lindquist E.A."/>
            <person name="Lipzen A."/>
            <person name="Lundell T."/>
            <person name="Morin E."/>
            <person name="Murat C."/>
            <person name="Riley R."/>
            <person name="Ohm R."/>
            <person name="Sun H."/>
            <person name="Tunlid A."/>
            <person name="Henrissat B."/>
            <person name="Grigoriev I.V."/>
            <person name="Hibbett D.S."/>
            <person name="Martin F."/>
        </authorList>
    </citation>
    <scope>NUCLEOTIDE SEQUENCE [LARGE SCALE GENOMIC DNA]</scope>
    <source>
        <strain evidence="3">MAFF 305830</strain>
    </source>
</reference>
<protein>
    <submittedName>
        <fullName evidence="2">Uncharacterized protein</fullName>
    </submittedName>
</protein>
<reference evidence="2 3" key="1">
    <citation type="submission" date="2014-04" db="EMBL/GenBank/DDBJ databases">
        <authorList>
            <consortium name="DOE Joint Genome Institute"/>
            <person name="Kuo A."/>
            <person name="Zuccaro A."/>
            <person name="Kohler A."/>
            <person name="Nagy L.G."/>
            <person name="Floudas D."/>
            <person name="Copeland A."/>
            <person name="Barry K.W."/>
            <person name="Cichocki N."/>
            <person name="Veneault-Fourrey C."/>
            <person name="LaButti K."/>
            <person name="Lindquist E.A."/>
            <person name="Lipzen A."/>
            <person name="Lundell T."/>
            <person name="Morin E."/>
            <person name="Murat C."/>
            <person name="Sun H."/>
            <person name="Tunlid A."/>
            <person name="Henrissat B."/>
            <person name="Grigoriev I.V."/>
            <person name="Hibbett D.S."/>
            <person name="Martin F."/>
            <person name="Nordberg H.P."/>
            <person name="Cantor M.N."/>
            <person name="Hua S.X."/>
        </authorList>
    </citation>
    <scope>NUCLEOTIDE SEQUENCE [LARGE SCALE GENOMIC DNA]</scope>
    <source>
        <strain evidence="2 3">MAFF 305830</strain>
    </source>
</reference>
<name>A0A0C2X284_SERVB</name>
<evidence type="ECO:0000313" key="3">
    <source>
        <dbReference type="Proteomes" id="UP000054097"/>
    </source>
</evidence>
<sequence>MVRLSSRIVSRLRASPSTICFRTIWILLTYVAWRVVLPRVLVVRHRLSKNQVTEIHKLLYEHIDWWELKFIWFCIILLVGCILIFIPRQGTRSTWLGVVTIWLFSHFVFDSIICWSFYNILEIHGFSQVFRLCLRPRRKSIDSDLCRLLASRPKDTVIAALVMWKLFGLILFAFILWYQLSISENKSLRAKIEQEVQESAKPIKVAEEAKTAEDEV</sequence>
<feature type="transmembrane region" description="Helical" evidence="1">
    <location>
        <begin position="157"/>
        <end position="178"/>
    </location>
</feature>
<feature type="transmembrane region" description="Helical" evidence="1">
    <location>
        <begin position="70"/>
        <end position="87"/>
    </location>
</feature>
<dbReference type="AlphaFoldDB" id="A0A0C2X284"/>
<dbReference type="Proteomes" id="UP000054097">
    <property type="component" value="Unassembled WGS sequence"/>
</dbReference>
<evidence type="ECO:0000256" key="1">
    <source>
        <dbReference type="SAM" id="Phobius"/>
    </source>
</evidence>
<feature type="transmembrane region" description="Helical" evidence="1">
    <location>
        <begin position="94"/>
        <end position="118"/>
    </location>
</feature>
<accession>A0A0C2X284</accession>
<organism evidence="2 3">
    <name type="scientific">Serendipita vermifera MAFF 305830</name>
    <dbReference type="NCBI Taxonomy" id="933852"/>
    <lineage>
        <taxon>Eukaryota</taxon>
        <taxon>Fungi</taxon>
        <taxon>Dikarya</taxon>
        <taxon>Basidiomycota</taxon>
        <taxon>Agaricomycotina</taxon>
        <taxon>Agaricomycetes</taxon>
        <taxon>Sebacinales</taxon>
        <taxon>Serendipitaceae</taxon>
        <taxon>Serendipita</taxon>
    </lineage>
</organism>
<gene>
    <name evidence="2" type="ORF">M408DRAFT_332280</name>
</gene>
<proteinExistence type="predicted"/>
<keyword evidence="1" id="KW-0812">Transmembrane</keyword>
<dbReference type="HOGENOM" id="CLU_1272948_0_0_1"/>
<evidence type="ECO:0000313" key="2">
    <source>
        <dbReference type="EMBL" id="KIM23547.1"/>
    </source>
</evidence>
<keyword evidence="3" id="KW-1185">Reference proteome</keyword>
<feature type="transmembrane region" description="Helical" evidence="1">
    <location>
        <begin position="12"/>
        <end position="33"/>
    </location>
</feature>